<dbReference type="Proteomes" id="UP001283361">
    <property type="component" value="Unassembled WGS sequence"/>
</dbReference>
<feature type="region of interest" description="Disordered" evidence="1">
    <location>
        <begin position="49"/>
        <end position="88"/>
    </location>
</feature>
<sequence>MGPVPPAYPWGAFHGSSDPDGIYEGGKPETEVVEVRSFPFVLPETGVSQETPKSINEVTGGKPLPNTSGIRTGLQGSNIKDDKQHPVSHKRRNDIAALNISFLYTVSSDDLFVKTFVVTADWKLFDGLKKLSLKSEELREGGLATGWRFVLLLATEACGGLWHTGYGEVFDSPHSGIIYLLGPGEQSFSEECKSQPIRFMFSLSPYKLLRHSLEKNSSQICQSPRMIRAKSWLQIHQWRPASSLN</sequence>
<gene>
    <name evidence="2" type="ORF">RRG08_015845</name>
</gene>
<dbReference type="AlphaFoldDB" id="A0AAE0Y2P5"/>
<evidence type="ECO:0000313" key="2">
    <source>
        <dbReference type="EMBL" id="KAK3730626.1"/>
    </source>
</evidence>
<feature type="region of interest" description="Disordered" evidence="1">
    <location>
        <begin position="1"/>
        <end position="20"/>
    </location>
</feature>
<dbReference type="EMBL" id="JAWDGP010007069">
    <property type="protein sequence ID" value="KAK3730626.1"/>
    <property type="molecule type" value="Genomic_DNA"/>
</dbReference>
<evidence type="ECO:0000313" key="3">
    <source>
        <dbReference type="Proteomes" id="UP001283361"/>
    </source>
</evidence>
<reference evidence="2" key="1">
    <citation type="journal article" date="2023" name="G3 (Bethesda)">
        <title>A reference genome for the long-term kleptoplast-retaining sea slug Elysia crispata morphotype clarki.</title>
        <authorList>
            <person name="Eastman K.E."/>
            <person name="Pendleton A.L."/>
            <person name="Shaikh M.A."/>
            <person name="Suttiyut T."/>
            <person name="Ogas R."/>
            <person name="Tomko P."/>
            <person name="Gavelis G."/>
            <person name="Widhalm J.R."/>
            <person name="Wisecaver J.H."/>
        </authorList>
    </citation>
    <scope>NUCLEOTIDE SEQUENCE</scope>
    <source>
        <strain evidence="2">ECLA1</strain>
    </source>
</reference>
<organism evidence="2 3">
    <name type="scientific">Elysia crispata</name>
    <name type="common">lettuce slug</name>
    <dbReference type="NCBI Taxonomy" id="231223"/>
    <lineage>
        <taxon>Eukaryota</taxon>
        <taxon>Metazoa</taxon>
        <taxon>Spiralia</taxon>
        <taxon>Lophotrochozoa</taxon>
        <taxon>Mollusca</taxon>
        <taxon>Gastropoda</taxon>
        <taxon>Heterobranchia</taxon>
        <taxon>Euthyneura</taxon>
        <taxon>Panpulmonata</taxon>
        <taxon>Sacoglossa</taxon>
        <taxon>Placobranchoidea</taxon>
        <taxon>Plakobranchidae</taxon>
        <taxon>Elysia</taxon>
    </lineage>
</organism>
<comment type="caution">
    <text evidence="2">The sequence shown here is derived from an EMBL/GenBank/DDBJ whole genome shotgun (WGS) entry which is preliminary data.</text>
</comment>
<evidence type="ECO:0000256" key="1">
    <source>
        <dbReference type="SAM" id="MobiDB-lite"/>
    </source>
</evidence>
<protein>
    <submittedName>
        <fullName evidence="2">Uncharacterized protein</fullName>
    </submittedName>
</protein>
<accession>A0AAE0Y2P5</accession>
<proteinExistence type="predicted"/>
<name>A0AAE0Y2P5_9GAST</name>
<keyword evidence="3" id="KW-1185">Reference proteome</keyword>
<feature type="compositionally biased region" description="Polar residues" evidence="1">
    <location>
        <begin position="65"/>
        <end position="78"/>
    </location>
</feature>